<dbReference type="AlphaFoldDB" id="A0A8J3VVE2"/>
<feature type="transmembrane region" description="Helical" evidence="1">
    <location>
        <begin position="99"/>
        <end position="119"/>
    </location>
</feature>
<feature type="transmembrane region" description="Helical" evidence="1">
    <location>
        <begin position="157"/>
        <end position="174"/>
    </location>
</feature>
<proteinExistence type="predicted"/>
<feature type="transmembrane region" description="Helical" evidence="1">
    <location>
        <begin position="125"/>
        <end position="145"/>
    </location>
</feature>
<feature type="transmembrane region" description="Helical" evidence="1">
    <location>
        <begin position="65"/>
        <end position="87"/>
    </location>
</feature>
<keyword evidence="1" id="KW-1133">Transmembrane helix</keyword>
<dbReference type="PANTHER" id="PTHR36840">
    <property type="entry name" value="BLL5714 PROTEIN"/>
    <property type="match status" value="1"/>
</dbReference>
<organism evidence="2 3">
    <name type="scientific">Rugosimonospora africana</name>
    <dbReference type="NCBI Taxonomy" id="556532"/>
    <lineage>
        <taxon>Bacteria</taxon>
        <taxon>Bacillati</taxon>
        <taxon>Actinomycetota</taxon>
        <taxon>Actinomycetes</taxon>
        <taxon>Micromonosporales</taxon>
        <taxon>Micromonosporaceae</taxon>
        <taxon>Rugosimonospora</taxon>
    </lineage>
</organism>
<feature type="transmembrane region" description="Helical" evidence="1">
    <location>
        <begin position="253"/>
        <end position="279"/>
    </location>
</feature>
<protein>
    <recommendedName>
        <fullName evidence="4">Low temperature requirement protein LtrA</fullName>
    </recommendedName>
</protein>
<dbReference type="Pfam" id="PF06772">
    <property type="entry name" value="LtrA"/>
    <property type="match status" value="1"/>
</dbReference>
<dbReference type="Proteomes" id="UP000642748">
    <property type="component" value="Unassembled WGS sequence"/>
</dbReference>
<dbReference type="InterPro" id="IPR010640">
    <property type="entry name" value="Low_temperature_requirement_A"/>
</dbReference>
<sequence length="411" mass="44390">MRDSAAFRAAMRDGWSMTGTDATRLVRNPRTPKRATLLELLFDLVYVAAFALLSIRLAHNLTWTGVGQTLVLVMAIWWTWSITALLTDYYDPEQAPIEAVLTTTMLGAALMTIAIPSAFAEHAGVFAGAYVGIHLLRGILLVSALHDYVVQVRAARFLFWFGVSGIPWIVGVFVGNPERAALWAGALAIDFLSAATRYPTPWHGRVPLEQYDKTSEHFAERYQQVIILALGDLILVPALIFSRDGGFGVARVVALLAAFATTLLLWQLYAYSGGVISVLVSRRRPSRGPRLAPYTHSVMVAGVVAAAAGFELVIARPTGHMPAAWACLVVGGPALFLAGRTIFEYAYDGRLSKTRVGWLIVLILVTPPMVLLPPVAVTVVGGAVLAGVAGTDQLRTSGKLPGWLDHPAPQR</sequence>
<dbReference type="PANTHER" id="PTHR36840:SF1">
    <property type="entry name" value="BLL5714 PROTEIN"/>
    <property type="match status" value="1"/>
</dbReference>
<evidence type="ECO:0000313" key="2">
    <source>
        <dbReference type="EMBL" id="GIH19691.1"/>
    </source>
</evidence>
<feature type="transmembrane region" description="Helical" evidence="1">
    <location>
        <begin position="291"/>
        <end position="310"/>
    </location>
</feature>
<dbReference type="EMBL" id="BONZ01000084">
    <property type="protein sequence ID" value="GIH19691.1"/>
    <property type="molecule type" value="Genomic_DNA"/>
</dbReference>
<dbReference type="RefSeq" id="WP_203923143.1">
    <property type="nucleotide sequence ID" value="NZ_BONZ01000084.1"/>
</dbReference>
<comment type="caution">
    <text evidence="2">The sequence shown here is derived from an EMBL/GenBank/DDBJ whole genome shotgun (WGS) entry which is preliminary data.</text>
</comment>
<feature type="transmembrane region" description="Helical" evidence="1">
    <location>
        <begin position="355"/>
        <end position="388"/>
    </location>
</feature>
<feature type="transmembrane region" description="Helical" evidence="1">
    <location>
        <begin position="322"/>
        <end position="343"/>
    </location>
</feature>
<name>A0A8J3VVE2_9ACTN</name>
<feature type="transmembrane region" description="Helical" evidence="1">
    <location>
        <begin position="37"/>
        <end position="59"/>
    </location>
</feature>
<reference evidence="2" key="1">
    <citation type="submission" date="2021-01" db="EMBL/GenBank/DDBJ databases">
        <title>Whole genome shotgun sequence of Rugosimonospora africana NBRC 104875.</title>
        <authorList>
            <person name="Komaki H."/>
            <person name="Tamura T."/>
        </authorList>
    </citation>
    <scope>NUCLEOTIDE SEQUENCE</scope>
    <source>
        <strain evidence="2">NBRC 104875</strain>
    </source>
</reference>
<keyword evidence="1" id="KW-0812">Transmembrane</keyword>
<evidence type="ECO:0008006" key="4">
    <source>
        <dbReference type="Google" id="ProtNLM"/>
    </source>
</evidence>
<gene>
    <name evidence="2" type="ORF">Raf01_78630</name>
</gene>
<feature type="transmembrane region" description="Helical" evidence="1">
    <location>
        <begin position="221"/>
        <end position="241"/>
    </location>
</feature>
<evidence type="ECO:0000313" key="3">
    <source>
        <dbReference type="Proteomes" id="UP000642748"/>
    </source>
</evidence>
<evidence type="ECO:0000256" key="1">
    <source>
        <dbReference type="SAM" id="Phobius"/>
    </source>
</evidence>
<keyword evidence="1" id="KW-0472">Membrane</keyword>
<accession>A0A8J3VVE2</accession>
<keyword evidence="3" id="KW-1185">Reference proteome</keyword>